<dbReference type="Pfam" id="PF13424">
    <property type="entry name" value="TPR_12"/>
    <property type="match status" value="1"/>
</dbReference>
<organism evidence="2 3">
    <name type="scientific">Aphanomyces stellatus</name>
    <dbReference type="NCBI Taxonomy" id="120398"/>
    <lineage>
        <taxon>Eukaryota</taxon>
        <taxon>Sar</taxon>
        <taxon>Stramenopiles</taxon>
        <taxon>Oomycota</taxon>
        <taxon>Saprolegniomycetes</taxon>
        <taxon>Saprolegniales</taxon>
        <taxon>Verrucalvaceae</taxon>
        <taxon>Aphanomyces</taxon>
    </lineage>
</organism>
<evidence type="ECO:0000313" key="2">
    <source>
        <dbReference type="EMBL" id="VFT89253.1"/>
    </source>
</evidence>
<dbReference type="PANTHER" id="PTHR46082:SF6">
    <property type="entry name" value="AAA+ ATPASE DOMAIN-CONTAINING PROTEIN-RELATED"/>
    <property type="match status" value="1"/>
</dbReference>
<dbReference type="EMBL" id="CAADRA010005382">
    <property type="protein sequence ID" value="VFT89253.1"/>
    <property type="molecule type" value="Genomic_DNA"/>
</dbReference>
<sequence length="707" mass="80335">MVASSRPLGLTIGFFQHFVAQQGGREAFQGLSTATVCKRYVIPYTAATRLSLVEHVHRIHPRGRDYVKPATWFVSHAWSYMFLDVVDALSEFMDEQSDDGDATAVWFCTFNNNQHDVEGQFQPFEFWVDSFQTALVSIGKLVMVLSPWNNPATLTRTWCAFEIYVAIKIEAQFEVAMGKTQKAAFFKDIQDNQSFQKMLVAIKSEKSDTFLPGDRDSIVAVMHENGVGFGDLDRMLFDVLESWMIRTIEIECSDPNAALTDKAKWLEVLANLFCDKRIKERAKACLDDALRIYRDDLHDQDPATWNILSKAAQLCQVSGDARAKWEPMFEEALARQSNLFGREHADTLTTMVRFGASVLDAGDTNVAMALFQECYAMSDRHLGRHHVVTLRAMDAIGQTLNYQNQFALAETWLVGCYERRRHVFGEDHPRTLSSANNLGYNYTRQGKYFWAAQLYVAAYECRRRTLGPANELTWLSYGSFGLMLLLEGDFVQAKHVLVACADAAIQMKHGAGRTANSNLSLGRLYLCTGELDKSEQHFDQALASLTKLHGPGRHNALNALYWSFLFRVYTHAFDTLESIATWEDQFKQANAFHDTWVGFSCVGCYRQIQGRNSTCTDCPMQAWRFCTLCVGEGKPTTFCNHGQAKLKALAPPARFLQERRLELLQTQASDVEEYETQWHAYQTFCATHQVPIEEQIVYPEHVAWSQK</sequence>
<dbReference type="Pfam" id="PF13374">
    <property type="entry name" value="TPR_10"/>
    <property type="match status" value="1"/>
</dbReference>
<name>A0A485KVI6_9STRA</name>
<reference evidence="2 3" key="1">
    <citation type="submission" date="2019-03" db="EMBL/GenBank/DDBJ databases">
        <authorList>
            <person name="Gaulin E."/>
            <person name="Dumas B."/>
        </authorList>
    </citation>
    <scope>NUCLEOTIDE SEQUENCE [LARGE SCALE GENOMIC DNA]</scope>
    <source>
        <strain evidence="2">CBS 568.67</strain>
    </source>
</reference>
<reference evidence="1" key="2">
    <citation type="submission" date="2019-06" db="EMBL/GenBank/DDBJ databases">
        <title>Genomics analysis of Aphanomyces spp. identifies a new class of oomycete effector associated with host adaptation.</title>
        <authorList>
            <person name="Gaulin E."/>
        </authorList>
    </citation>
    <scope>NUCLEOTIDE SEQUENCE</scope>
    <source>
        <strain evidence="1">CBS 578.67</strain>
    </source>
</reference>
<dbReference type="InterPro" id="IPR053137">
    <property type="entry name" value="NLR-like"/>
</dbReference>
<dbReference type="OrthoDB" id="68983at2759"/>
<gene>
    <name evidence="2" type="primary">Aste57867_12402</name>
    <name evidence="1" type="ORF">As57867_012356</name>
    <name evidence="2" type="ORF">ASTE57867_12402</name>
</gene>
<dbReference type="SUPFAM" id="SSF48452">
    <property type="entry name" value="TPR-like"/>
    <property type="match status" value="2"/>
</dbReference>
<accession>A0A485KVI6</accession>
<dbReference type="Proteomes" id="UP000332933">
    <property type="component" value="Unassembled WGS sequence"/>
</dbReference>
<dbReference type="InterPro" id="IPR011990">
    <property type="entry name" value="TPR-like_helical_dom_sf"/>
</dbReference>
<dbReference type="AlphaFoldDB" id="A0A485KVI6"/>
<dbReference type="Gene3D" id="1.25.40.10">
    <property type="entry name" value="Tetratricopeptide repeat domain"/>
    <property type="match status" value="2"/>
</dbReference>
<dbReference type="EMBL" id="VJMH01005361">
    <property type="protein sequence ID" value="KAF0696869.1"/>
    <property type="molecule type" value="Genomic_DNA"/>
</dbReference>
<evidence type="ECO:0000313" key="3">
    <source>
        <dbReference type="Proteomes" id="UP000332933"/>
    </source>
</evidence>
<protein>
    <submittedName>
        <fullName evidence="2">Aste57867_12402 protein</fullName>
    </submittedName>
</protein>
<evidence type="ECO:0000313" key="1">
    <source>
        <dbReference type="EMBL" id="KAF0696869.1"/>
    </source>
</evidence>
<proteinExistence type="predicted"/>
<dbReference type="PANTHER" id="PTHR46082">
    <property type="entry name" value="ATP/GTP-BINDING PROTEIN-RELATED"/>
    <property type="match status" value="1"/>
</dbReference>
<keyword evidence="3" id="KW-1185">Reference proteome</keyword>